<organism evidence="2 3">
    <name type="scientific">Halorutilus salinus</name>
    <dbReference type="NCBI Taxonomy" id="2487751"/>
    <lineage>
        <taxon>Archaea</taxon>
        <taxon>Methanobacteriati</taxon>
        <taxon>Methanobacteriota</taxon>
        <taxon>Stenosarchaea group</taxon>
        <taxon>Halobacteria</taxon>
        <taxon>Halorutilales</taxon>
        <taxon>Halorutilaceae</taxon>
        <taxon>Halorutilus</taxon>
    </lineage>
</organism>
<keyword evidence="3" id="KW-1185">Reference proteome</keyword>
<dbReference type="Proteomes" id="UP001149411">
    <property type="component" value="Unassembled WGS sequence"/>
</dbReference>
<reference evidence="2" key="1">
    <citation type="submission" date="2022-09" db="EMBL/GenBank/DDBJ databases">
        <title>Haloadaptaus new haloarchaeum isolated from saline soil.</title>
        <authorList>
            <person name="Duran-Viseras A."/>
            <person name="Sanchez-Porro C."/>
            <person name="Ventosa A."/>
        </authorList>
    </citation>
    <scope>NUCLEOTIDE SEQUENCE</scope>
    <source>
        <strain evidence="2">F3-133</strain>
    </source>
</reference>
<dbReference type="SUPFAM" id="SSF81301">
    <property type="entry name" value="Nucleotidyltransferase"/>
    <property type="match status" value="1"/>
</dbReference>
<dbReference type="EMBL" id="RKLV01000008">
    <property type="protein sequence ID" value="MCX2819487.1"/>
    <property type="molecule type" value="Genomic_DNA"/>
</dbReference>
<dbReference type="GO" id="GO:0016779">
    <property type="term" value="F:nucleotidyltransferase activity"/>
    <property type="evidence" value="ECO:0007669"/>
    <property type="project" value="InterPro"/>
</dbReference>
<evidence type="ECO:0000259" key="1">
    <source>
        <dbReference type="Pfam" id="PF01909"/>
    </source>
</evidence>
<dbReference type="Gene3D" id="3.30.460.10">
    <property type="entry name" value="Beta Polymerase, domain 2"/>
    <property type="match status" value="1"/>
</dbReference>
<feature type="domain" description="Polymerase nucleotidyl transferase" evidence="1">
    <location>
        <begin position="108"/>
        <end position="170"/>
    </location>
</feature>
<evidence type="ECO:0000313" key="3">
    <source>
        <dbReference type="Proteomes" id="UP001149411"/>
    </source>
</evidence>
<dbReference type="Pfam" id="PF01909">
    <property type="entry name" value="NTP_transf_2"/>
    <property type="match status" value="1"/>
</dbReference>
<evidence type="ECO:0000313" key="2">
    <source>
        <dbReference type="EMBL" id="MCX2819487.1"/>
    </source>
</evidence>
<dbReference type="Gene3D" id="1.10.10.10">
    <property type="entry name" value="Winged helix-like DNA-binding domain superfamily/Winged helix DNA-binding domain"/>
    <property type="match status" value="1"/>
</dbReference>
<accession>A0A9Q4GH59</accession>
<dbReference type="InterPro" id="IPR043519">
    <property type="entry name" value="NT_sf"/>
</dbReference>
<dbReference type="InterPro" id="IPR002934">
    <property type="entry name" value="Polymerase_NTP_transf_dom"/>
</dbReference>
<dbReference type="InterPro" id="IPR036390">
    <property type="entry name" value="WH_DNA-bd_sf"/>
</dbReference>
<dbReference type="InterPro" id="IPR036388">
    <property type="entry name" value="WH-like_DNA-bd_sf"/>
</dbReference>
<dbReference type="InterPro" id="IPR052548">
    <property type="entry name" value="Type_VII_TA_antitoxin"/>
</dbReference>
<comment type="caution">
    <text evidence="2">The sequence shown here is derived from an EMBL/GenBank/DDBJ whole genome shotgun (WGS) entry which is preliminary data.</text>
</comment>
<protein>
    <submittedName>
        <fullName evidence="2">Nucleotidyltransferase domain-containing protein</fullName>
    </submittedName>
</protein>
<dbReference type="SUPFAM" id="SSF46785">
    <property type="entry name" value="Winged helix' DNA-binding domain"/>
    <property type="match status" value="1"/>
</dbReference>
<dbReference type="RefSeq" id="WP_266087807.1">
    <property type="nucleotide sequence ID" value="NZ_RKLV01000008.1"/>
</dbReference>
<gene>
    <name evidence="2" type="ORF">EGH25_09010</name>
</gene>
<dbReference type="PANTHER" id="PTHR33933">
    <property type="entry name" value="NUCLEOTIDYLTRANSFERASE"/>
    <property type="match status" value="1"/>
</dbReference>
<dbReference type="AlphaFoldDB" id="A0A9Q4GH59"/>
<name>A0A9Q4GH59_9EURY</name>
<proteinExistence type="predicted"/>
<dbReference type="PANTHER" id="PTHR33933:SF1">
    <property type="entry name" value="PROTEIN ADENYLYLTRANSFERASE MNTA-RELATED"/>
    <property type="match status" value="1"/>
</dbReference>
<dbReference type="CDD" id="cd05403">
    <property type="entry name" value="NT_KNTase_like"/>
    <property type="match status" value="1"/>
</dbReference>
<sequence length="221" mass="25357">MIDQNLAGVTLPIPLGEERVFRNQAMEDITELLYRNPHEEFGVRQLREVTGHGAQTVDTAIKLLEQVNLIQTRRERNQKLISINRNRIHKPDDPILEIPQEGFRTPVKTFVDRVEEDQGDNLVGILLFGSVARGEGDRASDIDIQVIVEEDLLESRRSIQDIRQEIEEQKFDGNRYELQVLVESVETAEDYGDKLQEIFSEAITLYGAHELDKLRKVILNG</sequence>